<dbReference type="RefSeq" id="WP_278098607.1">
    <property type="nucleotide sequence ID" value="NZ_CP091092.1"/>
</dbReference>
<dbReference type="PROSITE" id="PS00483">
    <property type="entry name" value="DIHYDROOROTASE_2"/>
    <property type="match status" value="1"/>
</dbReference>
<dbReference type="GO" id="GO:0046872">
    <property type="term" value="F:metal ion binding"/>
    <property type="evidence" value="ECO:0007669"/>
    <property type="project" value="UniProtKB-KW"/>
</dbReference>
<dbReference type="GO" id="GO:0005737">
    <property type="term" value="C:cytoplasm"/>
    <property type="evidence" value="ECO:0007669"/>
    <property type="project" value="TreeGrafter"/>
</dbReference>
<keyword evidence="2" id="KW-0479">Metal-binding</keyword>
<dbReference type="GO" id="GO:0004151">
    <property type="term" value="F:dihydroorotase activity"/>
    <property type="evidence" value="ECO:0007669"/>
    <property type="project" value="UniProtKB-EC"/>
</dbReference>
<dbReference type="PANTHER" id="PTHR43668:SF2">
    <property type="entry name" value="ALLANTOINASE"/>
    <property type="match status" value="1"/>
</dbReference>
<evidence type="ECO:0000256" key="1">
    <source>
        <dbReference type="ARBA" id="ARBA00001947"/>
    </source>
</evidence>
<dbReference type="GeneID" id="79949982"/>
<dbReference type="PANTHER" id="PTHR43668">
    <property type="entry name" value="ALLANTOINASE"/>
    <property type="match status" value="1"/>
</dbReference>
<gene>
    <name evidence="4" type="primary">pyrC</name>
    <name evidence="4" type="ORF">L1994_06250</name>
</gene>
<proteinExistence type="predicted"/>
<organism evidence="4 5">
    <name type="scientific">Methanomicrobium antiquum</name>
    <dbReference type="NCBI Taxonomy" id="487686"/>
    <lineage>
        <taxon>Archaea</taxon>
        <taxon>Methanobacteriati</taxon>
        <taxon>Methanobacteriota</taxon>
        <taxon>Stenosarchaea group</taxon>
        <taxon>Methanomicrobia</taxon>
        <taxon>Methanomicrobiales</taxon>
        <taxon>Methanomicrobiaceae</taxon>
        <taxon>Methanomicrobium</taxon>
    </lineage>
</organism>
<dbReference type="GO" id="GO:0004038">
    <property type="term" value="F:allantoinase activity"/>
    <property type="evidence" value="ECO:0007669"/>
    <property type="project" value="TreeGrafter"/>
</dbReference>
<dbReference type="SUPFAM" id="SSF51556">
    <property type="entry name" value="Metallo-dependent hydrolases"/>
    <property type="match status" value="1"/>
</dbReference>
<dbReference type="EMBL" id="CP091092">
    <property type="protein sequence ID" value="WFN35767.1"/>
    <property type="molecule type" value="Genomic_DNA"/>
</dbReference>
<dbReference type="Gene3D" id="3.20.20.140">
    <property type="entry name" value="Metal-dependent hydrolases"/>
    <property type="match status" value="1"/>
</dbReference>
<accession>A0AAF0FLF0</accession>
<evidence type="ECO:0000256" key="3">
    <source>
        <dbReference type="ARBA" id="ARBA00022801"/>
    </source>
</evidence>
<dbReference type="InterPro" id="IPR011059">
    <property type="entry name" value="Metal-dep_hydrolase_composite"/>
</dbReference>
<protein>
    <submittedName>
        <fullName evidence="4">Dihydroorotase</fullName>
        <ecNumber evidence="4">3.5.2.3</ecNumber>
    </submittedName>
</protein>
<dbReference type="GO" id="GO:0006145">
    <property type="term" value="P:purine nucleobase catabolic process"/>
    <property type="evidence" value="ECO:0007669"/>
    <property type="project" value="TreeGrafter"/>
</dbReference>
<dbReference type="AlphaFoldDB" id="A0AAF0FLF0"/>
<keyword evidence="3 4" id="KW-0378">Hydrolase</keyword>
<reference evidence="4" key="1">
    <citation type="submission" date="2022-01" db="EMBL/GenBank/DDBJ databases">
        <title>Complete genome of Methanomicrobium antiquum DSM 21220.</title>
        <authorList>
            <person name="Chen S.-C."/>
            <person name="You Y.-T."/>
            <person name="Zhou Y.-Z."/>
            <person name="Lai M.-C."/>
        </authorList>
    </citation>
    <scope>NUCLEOTIDE SEQUENCE</scope>
    <source>
        <strain evidence="4">DSM 21220</strain>
    </source>
</reference>
<dbReference type="InterPro" id="IPR050138">
    <property type="entry name" value="DHOase/Allantoinase_Hydrolase"/>
</dbReference>
<dbReference type="InterPro" id="IPR032466">
    <property type="entry name" value="Metal_Hydrolase"/>
</dbReference>
<dbReference type="NCBIfam" id="TIGR00857">
    <property type="entry name" value="pyrC_multi"/>
    <property type="match status" value="1"/>
</dbReference>
<dbReference type="Proteomes" id="UP001218895">
    <property type="component" value="Chromosome"/>
</dbReference>
<comment type="cofactor">
    <cofactor evidence="1">
        <name>Zn(2+)</name>
        <dbReference type="ChEBI" id="CHEBI:29105"/>
    </cofactor>
</comment>
<evidence type="ECO:0000313" key="5">
    <source>
        <dbReference type="Proteomes" id="UP001218895"/>
    </source>
</evidence>
<name>A0AAF0FLF0_9EURY</name>
<sequence>MSLKCSLVLKNVSLSNGTIKDISVKDGRVVHSGMAVDSEISIDCKDLICIPAATDMHVHMRGGDIQKHKETWETGSKSALAGGVATVIDQPNTIPPVVDKESFLLRFSEAEKNSYCNFGINGSVMPGWDINALYRCGVCAFGETFFAESSYGSAVDSNFLKSAFEKIQKKDALITVHAEVIDSGEDDSLTSHEKLRNCQNELLAVKTIIDISKTGLKLHFCHISSPDSVDLIKQRKNITFEVMPHHLFLSYEMFDKNDGFGKVNPPLRSESVRKKLLLRWNEIDVVASDHAPHTITEKTKEIFSDIPSGIPGVETMLPLLINQVLEKNITLQSVIEKTVINPSKIIGIEPPGFTKGSPADFALYPKEPVKITADSLQSKAGWTPYEGMNAVFPDITIISGNIAYKNGEFYKDCARPVRGNGYIAL</sequence>
<evidence type="ECO:0000313" key="4">
    <source>
        <dbReference type="EMBL" id="WFN35767.1"/>
    </source>
</evidence>
<dbReference type="SUPFAM" id="SSF51338">
    <property type="entry name" value="Composite domain of metallo-dependent hydrolases"/>
    <property type="match status" value="1"/>
</dbReference>
<dbReference type="InterPro" id="IPR002195">
    <property type="entry name" value="Dihydroorotase_CS"/>
</dbReference>
<dbReference type="KEGG" id="manq:L1994_06250"/>
<dbReference type="Gene3D" id="2.30.40.10">
    <property type="entry name" value="Urease, subunit C, domain 1"/>
    <property type="match status" value="1"/>
</dbReference>
<dbReference type="EC" id="3.5.2.3" evidence="4"/>
<evidence type="ECO:0000256" key="2">
    <source>
        <dbReference type="ARBA" id="ARBA00022723"/>
    </source>
</evidence>
<keyword evidence="5" id="KW-1185">Reference proteome</keyword>